<name>A0A017RT62_9CLOT</name>
<gene>
    <name evidence="2" type="ORF">Q428_11145</name>
</gene>
<sequence length="129" mass="14770">MKRFLAFILGLICIILGLRDVVLPVIGEETKGYVVDIQRDFKNSDILENNYKVSYCFTTTDGKNVFGTQRIGNIKDVNKLPSIKSSHKVYYLKIFPYINVLQKNTLDILYSIFIATFGIILIITTLKKQ</sequence>
<evidence type="ECO:0000313" key="3">
    <source>
        <dbReference type="Proteomes" id="UP000019681"/>
    </source>
</evidence>
<comment type="caution">
    <text evidence="2">The sequence shown here is derived from an EMBL/GenBank/DDBJ whole genome shotgun (WGS) entry which is preliminary data.</text>
</comment>
<protein>
    <recommendedName>
        <fullName evidence="4">DUF3592 domain-containing protein</fullName>
    </recommendedName>
</protein>
<organism evidence="2 3">
    <name type="scientific">Fervidicella metallireducens AeB</name>
    <dbReference type="NCBI Taxonomy" id="1403537"/>
    <lineage>
        <taxon>Bacteria</taxon>
        <taxon>Bacillati</taxon>
        <taxon>Bacillota</taxon>
        <taxon>Clostridia</taxon>
        <taxon>Eubacteriales</taxon>
        <taxon>Clostridiaceae</taxon>
        <taxon>Fervidicella</taxon>
    </lineage>
</organism>
<reference evidence="2 3" key="1">
    <citation type="journal article" date="2014" name="Genome Announc.">
        <title>Draft Genome Sequence of Fervidicella metallireducens Strain AeBT, an Iron-Reducing Thermoanaerobe from the Great Artesian Basin.</title>
        <authorList>
            <person name="Patel B.K."/>
        </authorList>
    </citation>
    <scope>NUCLEOTIDE SEQUENCE [LARGE SCALE GENOMIC DNA]</scope>
    <source>
        <strain evidence="2 3">AeB</strain>
    </source>
</reference>
<accession>A0A017RT62</accession>
<keyword evidence="1" id="KW-1133">Transmembrane helix</keyword>
<feature type="transmembrane region" description="Helical" evidence="1">
    <location>
        <begin position="108"/>
        <end position="126"/>
    </location>
</feature>
<proteinExistence type="predicted"/>
<dbReference type="AlphaFoldDB" id="A0A017RT62"/>
<dbReference type="Proteomes" id="UP000019681">
    <property type="component" value="Unassembled WGS sequence"/>
</dbReference>
<dbReference type="EMBL" id="AZQP01000036">
    <property type="protein sequence ID" value="EYE87862.1"/>
    <property type="molecule type" value="Genomic_DNA"/>
</dbReference>
<keyword evidence="1" id="KW-0472">Membrane</keyword>
<evidence type="ECO:0000313" key="2">
    <source>
        <dbReference type="EMBL" id="EYE87862.1"/>
    </source>
</evidence>
<evidence type="ECO:0000256" key="1">
    <source>
        <dbReference type="SAM" id="Phobius"/>
    </source>
</evidence>
<evidence type="ECO:0008006" key="4">
    <source>
        <dbReference type="Google" id="ProtNLM"/>
    </source>
</evidence>
<keyword evidence="1" id="KW-0812">Transmembrane</keyword>
<dbReference type="RefSeq" id="WP_035380751.1">
    <property type="nucleotide sequence ID" value="NZ_AZQP01000036.1"/>
</dbReference>
<keyword evidence="3" id="KW-1185">Reference proteome</keyword>